<dbReference type="PANTHER" id="PTHR37822">
    <property type="entry name" value="SPORE PHOTOPRODUCT LYASE-RELATED"/>
    <property type="match status" value="1"/>
</dbReference>
<dbReference type="InterPro" id="IPR035994">
    <property type="entry name" value="Nucleoside_phosphorylase_sf"/>
</dbReference>
<dbReference type="PANTHER" id="PTHR37822:SF2">
    <property type="entry name" value="SPORE PHOTOPRODUCT LYASE"/>
    <property type="match status" value="1"/>
</dbReference>
<accession>A0A382DTY8</accession>
<evidence type="ECO:0000313" key="1">
    <source>
        <dbReference type="EMBL" id="SVB41890.1"/>
    </source>
</evidence>
<dbReference type="GO" id="GO:1904047">
    <property type="term" value="F:S-adenosyl-L-methionine binding"/>
    <property type="evidence" value="ECO:0007669"/>
    <property type="project" value="TreeGrafter"/>
</dbReference>
<dbReference type="GO" id="GO:0009116">
    <property type="term" value="P:nucleoside metabolic process"/>
    <property type="evidence" value="ECO:0007669"/>
    <property type="project" value="InterPro"/>
</dbReference>
<dbReference type="GO" id="GO:0051539">
    <property type="term" value="F:4 iron, 4 sulfur cluster binding"/>
    <property type="evidence" value="ECO:0007669"/>
    <property type="project" value="TreeGrafter"/>
</dbReference>
<dbReference type="InterPro" id="IPR049539">
    <property type="entry name" value="SPL"/>
</dbReference>
<dbReference type="Gene3D" id="3.40.50.1580">
    <property type="entry name" value="Nucleoside phosphorylase domain"/>
    <property type="match status" value="1"/>
</dbReference>
<dbReference type="EMBL" id="UINC01041095">
    <property type="protein sequence ID" value="SVB41890.1"/>
    <property type="molecule type" value="Genomic_DNA"/>
</dbReference>
<proteinExistence type="predicted"/>
<gene>
    <name evidence="1" type="ORF">METZ01_LOCUS194744</name>
</gene>
<reference evidence="1" key="1">
    <citation type="submission" date="2018-05" db="EMBL/GenBank/DDBJ databases">
        <authorList>
            <person name="Lanie J.A."/>
            <person name="Ng W.-L."/>
            <person name="Kazmierczak K.M."/>
            <person name="Andrzejewski T.M."/>
            <person name="Davidsen T.M."/>
            <person name="Wayne K.J."/>
            <person name="Tettelin H."/>
            <person name="Glass J.I."/>
            <person name="Rusch D."/>
            <person name="Podicherti R."/>
            <person name="Tsui H.-C.T."/>
            <person name="Winkler M.E."/>
        </authorList>
    </citation>
    <scope>NUCLEOTIDE SEQUENCE</scope>
</reference>
<sequence length="196" mass="21431">MLKRLIITALPDEARPFIDRFKLKNDENQSDLSVFSNESCSLLITGIGSGQVKSVLPVFLKRISDFDNVILFNIGIAGGHPDKTEIGEVYLVNKVTNDETVDKYSLTIPAKNEFTTIALTTVAKGITGGHVGYEGLVDMEAAIITATAISYFNIDKISVIKVVSDHMDIANWPSLDVCGLIESKLDSICTLMELYV</sequence>
<dbReference type="SUPFAM" id="SSF53167">
    <property type="entry name" value="Purine and uridine phosphorylases"/>
    <property type="match status" value="1"/>
</dbReference>
<evidence type="ECO:0008006" key="2">
    <source>
        <dbReference type="Google" id="ProtNLM"/>
    </source>
</evidence>
<protein>
    <recommendedName>
        <fullName evidence="2">Nucleoside phosphorylase domain-containing protein</fullName>
    </recommendedName>
</protein>
<dbReference type="GO" id="GO:0003913">
    <property type="term" value="F:DNA photolyase activity"/>
    <property type="evidence" value="ECO:0007669"/>
    <property type="project" value="TreeGrafter"/>
</dbReference>
<name>A0A382DTY8_9ZZZZ</name>
<dbReference type="AlphaFoldDB" id="A0A382DTY8"/>
<dbReference type="GO" id="GO:0042601">
    <property type="term" value="C:endospore-forming forespore"/>
    <property type="evidence" value="ECO:0007669"/>
    <property type="project" value="TreeGrafter"/>
</dbReference>
<organism evidence="1">
    <name type="scientific">marine metagenome</name>
    <dbReference type="NCBI Taxonomy" id="408172"/>
    <lineage>
        <taxon>unclassified sequences</taxon>
        <taxon>metagenomes</taxon>
        <taxon>ecological metagenomes</taxon>
    </lineage>
</organism>